<dbReference type="OrthoDB" id="6534714at2759"/>
<feature type="non-terminal residue" evidence="1">
    <location>
        <position position="1"/>
    </location>
</feature>
<proteinExistence type="predicted"/>
<keyword evidence="2" id="KW-1185">Reference proteome</keyword>
<reference evidence="1" key="1">
    <citation type="submission" date="2020-11" db="EMBL/GenBank/DDBJ databases">
        <authorList>
            <person name="Tran Van P."/>
        </authorList>
    </citation>
    <scope>NUCLEOTIDE SEQUENCE</scope>
</reference>
<protein>
    <submittedName>
        <fullName evidence="1">Uncharacterized protein</fullName>
    </submittedName>
</protein>
<dbReference type="AlphaFoldDB" id="A0A7R9MM17"/>
<dbReference type="EMBL" id="OC944209">
    <property type="protein sequence ID" value="CAD7662792.1"/>
    <property type="molecule type" value="Genomic_DNA"/>
</dbReference>
<dbReference type="EMBL" id="CAJPVJ010029384">
    <property type="protein sequence ID" value="CAG2179929.1"/>
    <property type="molecule type" value="Genomic_DNA"/>
</dbReference>
<accession>A0A7R9MM17</accession>
<sequence length="171" mass="19376">MTKQQMKSPIEAIVEYMKTFVEQLVAKEDSIDVIITECLQSMVASVDHKCHELSDESTDGIKSGDNLGVDDIDMSEDFWDELDDDFDINFSDNDMKSSPRELTTTSDEKRLDFNQKFSLLLSELMAKPSTDTSRVDVSVMATRLVSQLDSINDAILGLIHRLRQMSDPMKK</sequence>
<dbReference type="Proteomes" id="UP000728032">
    <property type="component" value="Unassembled WGS sequence"/>
</dbReference>
<name>A0A7R9MM17_9ACAR</name>
<evidence type="ECO:0000313" key="2">
    <source>
        <dbReference type="Proteomes" id="UP000728032"/>
    </source>
</evidence>
<gene>
    <name evidence="1" type="ORF">ONB1V03_LOCUS19352</name>
</gene>
<organism evidence="1">
    <name type="scientific">Oppiella nova</name>
    <dbReference type="NCBI Taxonomy" id="334625"/>
    <lineage>
        <taxon>Eukaryota</taxon>
        <taxon>Metazoa</taxon>
        <taxon>Ecdysozoa</taxon>
        <taxon>Arthropoda</taxon>
        <taxon>Chelicerata</taxon>
        <taxon>Arachnida</taxon>
        <taxon>Acari</taxon>
        <taxon>Acariformes</taxon>
        <taxon>Sarcoptiformes</taxon>
        <taxon>Oribatida</taxon>
        <taxon>Brachypylina</taxon>
        <taxon>Oppioidea</taxon>
        <taxon>Oppiidae</taxon>
        <taxon>Oppiella</taxon>
    </lineage>
</organism>
<evidence type="ECO:0000313" key="1">
    <source>
        <dbReference type="EMBL" id="CAD7662792.1"/>
    </source>
</evidence>